<feature type="region of interest" description="Disordered" evidence="1">
    <location>
        <begin position="1"/>
        <end position="53"/>
    </location>
</feature>
<dbReference type="Proteomes" id="UP000053989">
    <property type="component" value="Unassembled WGS sequence"/>
</dbReference>
<reference evidence="3" key="2">
    <citation type="submission" date="2015-01" db="EMBL/GenBank/DDBJ databases">
        <title>Evolutionary Origins and Diversification of the Mycorrhizal Mutualists.</title>
        <authorList>
            <consortium name="DOE Joint Genome Institute"/>
            <consortium name="Mycorrhizal Genomics Consortium"/>
            <person name="Kohler A."/>
            <person name="Kuo A."/>
            <person name="Nagy L.G."/>
            <person name="Floudas D."/>
            <person name="Copeland A."/>
            <person name="Barry K.W."/>
            <person name="Cichocki N."/>
            <person name="Veneault-Fourrey C."/>
            <person name="LaButti K."/>
            <person name="Lindquist E.A."/>
            <person name="Lipzen A."/>
            <person name="Lundell T."/>
            <person name="Morin E."/>
            <person name="Murat C."/>
            <person name="Riley R."/>
            <person name="Ohm R."/>
            <person name="Sun H."/>
            <person name="Tunlid A."/>
            <person name="Henrissat B."/>
            <person name="Grigoriev I.V."/>
            <person name="Hibbett D.S."/>
            <person name="Martin F."/>
        </authorList>
    </citation>
    <scope>NUCLEOTIDE SEQUENCE [LARGE SCALE GENOMIC DNA]</scope>
    <source>
        <strain evidence="3">Foug A</strain>
    </source>
</reference>
<dbReference type="AlphaFoldDB" id="A0A0C3AJ04"/>
<reference evidence="2 3" key="1">
    <citation type="submission" date="2014-04" db="EMBL/GenBank/DDBJ databases">
        <authorList>
            <consortium name="DOE Joint Genome Institute"/>
            <person name="Kuo A."/>
            <person name="Kohler A."/>
            <person name="Nagy L.G."/>
            <person name="Floudas D."/>
            <person name="Copeland A."/>
            <person name="Barry K.W."/>
            <person name="Cichocki N."/>
            <person name="Veneault-Fourrey C."/>
            <person name="LaButti K."/>
            <person name="Lindquist E.A."/>
            <person name="Lipzen A."/>
            <person name="Lundell T."/>
            <person name="Morin E."/>
            <person name="Murat C."/>
            <person name="Sun H."/>
            <person name="Tunlid A."/>
            <person name="Henrissat B."/>
            <person name="Grigoriev I.V."/>
            <person name="Hibbett D.S."/>
            <person name="Martin F."/>
            <person name="Nordberg H.P."/>
            <person name="Cantor M.N."/>
            <person name="Hua S.X."/>
        </authorList>
    </citation>
    <scope>NUCLEOTIDE SEQUENCE [LARGE SCALE GENOMIC DNA]</scope>
    <source>
        <strain evidence="2 3">Foug A</strain>
    </source>
</reference>
<gene>
    <name evidence="2" type="ORF">SCLCIDRAFT_23254</name>
</gene>
<name>A0A0C3AJ04_9AGAM</name>
<dbReference type="EMBL" id="KN822026">
    <property type="protein sequence ID" value="KIM64877.1"/>
    <property type="molecule type" value="Genomic_DNA"/>
</dbReference>
<feature type="compositionally biased region" description="Acidic residues" evidence="1">
    <location>
        <begin position="82"/>
        <end position="91"/>
    </location>
</feature>
<dbReference type="HOGENOM" id="CLU_1563791_0_0_1"/>
<organism evidence="2 3">
    <name type="scientific">Scleroderma citrinum Foug A</name>
    <dbReference type="NCBI Taxonomy" id="1036808"/>
    <lineage>
        <taxon>Eukaryota</taxon>
        <taxon>Fungi</taxon>
        <taxon>Dikarya</taxon>
        <taxon>Basidiomycota</taxon>
        <taxon>Agaricomycotina</taxon>
        <taxon>Agaricomycetes</taxon>
        <taxon>Agaricomycetidae</taxon>
        <taxon>Boletales</taxon>
        <taxon>Sclerodermatineae</taxon>
        <taxon>Sclerodermataceae</taxon>
        <taxon>Scleroderma</taxon>
    </lineage>
</organism>
<proteinExistence type="predicted"/>
<evidence type="ECO:0000313" key="2">
    <source>
        <dbReference type="EMBL" id="KIM64877.1"/>
    </source>
</evidence>
<accession>A0A0C3AJ04</accession>
<feature type="compositionally biased region" description="Basic and acidic residues" evidence="1">
    <location>
        <begin position="66"/>
        <end position="77"/>
    </location>
</feature>
<evidence type="ECO:0000313" key="3">
    <source>
        <dbReference type="Proteomes" id="UP000053989"/>
    </source>
</evidence>
<feature type="region of interest" description="Disordered" evidence="1">
    <location>
        <begin position="66"/>
        <end position="110"/>
    </location>
</feature>
<dbReference type="InParanoid" id="A0A0C3AJ04"/>
<protein>
    <submittedName>
        <fullName evidence="2">Uncharacterized protein</fullName>
    </submittedName>
</protein>
<keyword evidence="3" id="KW-1185">Reference proteome</keyword>
<feature type="compositionally biased region" description="Basic and acidic residues" evidence="1">
    <location>
        <begin position="1"/>
        <end position="22"/>
    </location>
</feature>
<sequence>MDAHRVGSETEPAKNATKHIEPSELTGRWKSVGVGDASAYAPGNTPGEVPESANRTFAFGRVKSRDKALGANERDVANIEDGMADNDNDGEDGTKSRGTVDSTRVEGMPLTGEGQRVRPEIKNQKLTRIVWATSLRPAEQPYGVVGCQRRRGKLKVERITVSEAWEGETTF</sequence>
<evidence type="ECO:0000256" key="1">
    <source>
        <dbReference type="SAM" id="MobiDB-lite"/>
    </source>
</evidence>